<dbReference type="Gene3D" id="1.10.10.10">
    <property type="entry name" value="Winged helix-like DNA-binding domain superfamily/Winged helix DNA-binding domain"/>
    <property type="match status" value="1"/>
</dbReference>
<keyword evidence="2" id="KW-0238">DNA-binding</keyword>
<accession>A0A6I3KPF8</accession>
<sequence length="253" mass="28625">MAHKKELHGRQVPCQLCPLRKQKVFRPFTPKELAFVMSFKSGEVALKAGEPLFLEGNSCANLYTVLSGLAFRYKLLPDGRRQILNYCMPGDFLGLQGSVMLEMQHSVEALSDMVLCVFQREGLWRLFESHAGLSFDVTWLAARSEQLLDQQLLSVGRRSAKERCAHLLLHLADRVSEVGLSRKRDTIRIPITQQHVADTLGLSLVHTNRTLGRLIRSRAIRWREQEFEILDRDQLVELAGGDDAIPGAVRPLL</sequence>
<dbReference type="InterPro" id="IPR018490">
    <property type="entry name" value="cNMP-bd_dom_sf"/>
</dbReference>
<dbReference type="InterPro" id="IPR014710">
    <property type="entry name" value="RmlC-like_jellyroll"/>
</dbReference>
<dbReference type="Pfam" id="PF13545">
    <property type="entry name" value="HTH_Crp_2"/>
    <property type="match status" value="1"/>
</dbReference>
<dbReference type="Proteomes" id="UP000440694">
    <property type="component" value="Unassembled WGS sequence"/>
</dbReference>
<reference evidence="6 7" key="1">
    <citation type="submission" date="2019-11" db="EMBL/GenBank/DDBJ databases">
        <title>Identification of a novel strain.</title>
        <authorList>
            <person name="Xu Q."/>
            <person name="Wang G."/>
        </authorList>
    </citation>
    <scope>NUCLEOTIDE SEQUENCE [LARGE SCALE GENOMIC DNA]</scope>
    <source>
        <strain evidence="7">xq</strain>
    </source>
</reference>
<gene>
    <name evidence="6" type="ORF">GIW81_15885</name>
</gene>
<dbReference type="InterPro" id="IPR050397">
    <property type="entry name" value="Env_Response_Regulators"/>
</dbReference>
<keyword evidence="7" id="KW-1185">Reference proteome</keyword>
<proteinExistence type="predicted"/>
<dbReference type="Pfam" id="PF00027">
    <property type="entry name" value="cNMP_binding"/>
    <property type="match status" value="1"/>
</dbReference>
<dbReference type="PROSITE" id="PS51063">
    <property type="entry name" value="HTH_CRP_2"/>
    <property type="match status" value="1"/>
</dbReference>
<dbReference type="GO" id="GO:0003677">
    <property type="term" value="F:DNA binding"/>
    <property type="evidence" value="ECO:0007669"/>
    <property type="project" value="UniProtKB-KW"/>
</dbReference>
<dbReference type="GO" id="GO:0003700">
    <property type="term" value="F:DNA-binding transcription factor activity"/>
    <property type="evidence" value="ECO:0007669"/>
    <property type="project" value="TreeGrafter"/>
</dbReference>
<organism evidence="6 7">
    <name type="scientific">Hyphomicrobium album</name>
    <dbReference type="NCBI Taxonomy" id="2665159"/>
    <lineage>
        <taxon>Bacteria</taxon>
        <taxon>Pseudomonadati</taxon>
        <taxon>Pseudomonadota</taxon>
        <taxon>Alphaproteobacteria</taxon>
        <taxon>Hyphomicrobiales</taxon>
        <taxon>Hyphomicrobiaceae</taxon>
        <taxon>Hyphomicrobium</taxon>
    </lineage>
</organism>
<dbReference type="EMBL" id="WMBQ01000002">
    <property type="protein sequence ID" value="MTD95820.1"/>
    <property type="molecule type" value="Genomic_DNA"/>
</dbReference>
<dbReference type="InterPro" id="IPR000595">
    <property type="entry name" value="cNMP-bd_dom"/>
</dbReference>
<dbReference type="Gene3D" id="2.60.120.10">
    <property type="entry name" value="Jelly Rolls"/>
    <property type="match status" value="1"/>
</dbReference>
<dbReference type="SUPFAM" id="SSF51206">
    <property type="entry name" value="cAMP-binding domain-like"/>
    <property type="match status" value="1"/>
</dbReference>
<comment type="caution">
    <text evidence="6">The sequence shown here is derived from an EMBL/GenBank/DDBJ whole genome shotgun (WGS) entry which is preliminary data.</text>
</comment>
<evidence type="ECO:0000259" key="5">
    <source>
        <dbReference type="PROSITE" id="PS51063"/>
    </source>
</evidence>
<evidence type="ECO:0000313" key="6">
    <source>
        <dbReference type="EMBL" id="MTD95820.1"/>
    </source>
</evidence>
<keyword evidence="1" id="KW-0805">Transcription regulation</keyword>
<evidence type="ECO:0000259" key="4">
    <source>
        <dbReference type="PROSITE" id="PS50042"/>
    </source>
</evidence>
<dbReference type="InterPro" id="IPR036388">
    <property type="entry name" value="WH-like_DNA-bd_sf"/>
</dbReference>
<dbReference type="GO" id="GO:0005829">
    <property type="term" value="C:cytosol"/>
    <property type="evidence" value="ECO:0007669"/>
    <property type="project" value="TreeGrafter"/>
</dbReference>
<dbReference type="SUPFAM" id="SSF46785">
    <property type="entry name" value="Winged helix' DNA-binding domain"/>
    <property type="match status" value="1"/>
</dbReference>
<dbReference type="AlphaFoldDB" id="A0A6I3KPF8"/>
<dbReference type="InterPro" id="IPR036390">
    <property type="entry name" value="WH_DNA-bd_sf"/>
</dbReference>
<evidence type="ECO:0000256" key="2">
    <source>
        <dbReference type="ARBA" id="ARBA00023125"/>
    </source>
</evidence>
<keyword evidence="3" id="KW-0804">Transcription</keyword>
<dbReference type="PANTHER" id="PTHR24567">
    <property type="entry name" value="CRP FAMILY TRANSCRIPTIONAL REGULATORY PROTEIN"/>
    <property type="match status" value="1"/>
</dbReference>
<protein>
    <submittedName>
        <fullName evidence="6">Cyclic nucleotide-binding domain-containing protein</fullName>
    </submittedName>
</protein>
<feature type="domain" description="Cyclic nucleotide-binding" evidence="4">
    <location>
        <begin position="24"/>
        <end position="94"/>
    </location>
</feature>
<evidence type="ECO:0000256" key="3">
    <source>
        <dbReference type="ARBA" id="ARBA00023163"/>
    </source>
</evidence>
<evidence type="ECO:0000313" key="7">
    <source>
        <dbReference type="Proteomes" id="UP000440694"/>
    </source>
</evidence>
<dbReference type="RefSeq" id="WP_154740315.1">
    <property type="nucleotide sequence ID" value="NZ_WMBQ01000002.1"/>
</dbReference>
<feature type="domain" description="HTH crp-type" evidence="5">
    <location>
        <begin position="158"/>
        <end position="233"/>
    </location>
</feature>
<dbReference type="InterPro" id="IPR012318">
    <property type="entry name" value="HTH_CRP"/>
</dbReference>
<dbReference type="PANTHER" id="PTHR24567:SF26">
    <property type="entry name" value="REGULATORY PROTEIN YEIL"/>
    <property type="match status" value="1"/>
</dbReference>
<dbReference type="SMART" id="SM00419">
    <property type="entry name" value="HTH_CRP"/>
    <property type="match status" value="1"/>
</dbReference>
<evidence type="ECO:0000256" key="1">
    <source>
        <dbReference type="ARBA" id="ARBA00023015"/>
    </source>
</evidence>
<dbReference type="PROSITE" id="PS50042">
    <property type="entry name" value="CNMP_BINDING_3"/>
    <property type="match status" value="1"/>
</dbReference>
<dbReference type="CDD" id="cd00038">
    <property type="entry name" value="CAP_ED"/>
    <property type="match status" value="1"/>
</dbReference>
<name>A0A6I3KPF8_9HYPH</name>